<name>A0A645JID5_9ZZZZ</name>
<gene>
    <name evidence="1" type="ORF">SDC9_210871</name>
</gene>
<reference evidence="1" key="1">
    <citation type="submission" date="2019-08" db="EMBL/GenBank/DDBJ databases">
        <authorList>
            <person name="Kucharzyk K."/>
            <person name="Murdoch R.W."/>
            <person name="Higgins S."/>
            <person name="Loffler F."/>
        </authorList>
    </citation>
    <scope>NUCLEOTIDE SEQUENCE</scope>
</reference>
<protein>
    <submittedName>
        <fullName evidence="1">Uncharacterized protein</fullName>
    </submittedName>
</protein>
<accession>A0A645JID5</accession>
<dbReference type="EMBL" id="VSSQ01142079">
    <property type="protein sequence ID" value="MPN63117.1"/>
    <property type="molecule type" value="Genomic_DNA"/>
</dbReference>
<evidence type="ECO:0000313" key="1">
    <source>
        <dbReference type="EMBL" id="MPN63117.1"/>
    </source>
</evidence>
<proteinExistence type="predicted"/>
<comment type="caution">
    <text evidence="1">The sequence shown here is derived from an EMBL/GenBank/DDBJ whole genome shotgun (WGS) entry which is preliminary data.</text>
</comment>
<organism evidence="1">
    <name type="scientific">bioreactor metagenome</name>
    <dbReference type="NCBI Taxonomy" id="1076179"/>
    <lineage>
        <taxon>unclassified sequences</taxon>
        <taxon>metagenomes</taxon>
        <taxon>ecological metagenomes</taxon>
    </lineage>
</organism>
<dbReference type="AlphaFoldDB" id="A0A645JID5"/>
<sequence length="127" mass="13472">MPVGVAQFGQSAACRDLGVGQFDPDPVVAAHPFGLFLDGIVGRGDLLIKFGTQLARRYLRLGLALLHDHLGLAPVLEVGIRIASPTRKCGLRLDPLPLLGLEVLLCGAQCLLRGSLLLIDMRAVLAV</sequence>